<dbReference type="EMBL" id="JACARY010000016">
    <property type="protein sequence ID" value="NWD94853.1"/>
    <property type="molecule type" value="Genomic_DNA"/>
</dbReference>
<keyword evidence="2" id="KW-1185">Reference proteome</keyword>
<reference evidence="1 2" key="1">
    <citation type="submission" date="2020-04" db="EMBL/GenBank/DDBJ databases">
        <title>Molecular characterization of pseudomonads from Agaricus bisporus reveal novel blotch 2 pathogens in Western Europe.</title>
        <authorList>
            <person name="Taparia T."/>
            <person name="Krijger M."/>
            <person name="Haynes E."/>
            <person name="Elpinstone J.G."/>
            <person name="Noble R."/>
            <person name="Van Der Wolf J."/>
        </authorList>
    </citation>
    <scope>NUCLEOTIDE SEQUENCE [LARGE SCALE GENOMIC DNA]</scope>
    <source>
        <strain evidence="1 2">P7774</strain>
    </source>
</reference>
<protein>
    <submittedName>
        <fullName evidence="1">Uncharacterized protein</fullName>
    </submittedName>
</protein>
<evidence type="ECO:0000313" key="2">
    <source>
        <dbReference type="Proteomes" id="UP000572863"/>
    </source>
</evidence>
<dbReference type="RefSeq" id="WP_177059412.1">
    <property type="nucleotide sequence ID" value="NZ_JACAQO010000011.1"/>
</dbReference>
<sequence>MTALTPDSASPWQARIERICTVFSDAPRLRAVAIQRAQAWLDRHCATLNLSADTLAVGTPDTYTRLPDVLLERLASGQPVLYTEGYHRVDKRARENYLPTGLVLAQVEGMVNQQGPFLLLAWREAWQTWWQREVVGKATRFAYLADTLLELMYDSPKPAGMTHQRLRALFPRHLVRASQMVRGAAVQVRTLHVRRQDAPASEPAQMLPLLVLGSESQALLLFSPATGVRNLGRLEDALGLLPDALSVQTLEWFALEPLDDPFTLLAAACADLQCREIEAITPGTARTPGQLQALLDHILDPRRWFAAVLTPAQQRLQHALPLWLSQADDQDITAYTQHLTALAVAQREAAGRDFLEGIAPIERFAANALQACLDAEPNAAGVRVDEITLTFTRVAGAGMPGGFAVGEIEHLSLSLPQLALENLSGFAHAPVTIAVKGGSTPTTLTYALLKACVTQVDIGQRYPDLLKRTFITDTVEATRRERLFAAQLRAQLPLLALEQKIKREHGLTASGYRLLAAAVQATTAAALWPLAFKARSRDGADIAVNMYVIGPRDGAGGPHLLYRPLLQPALQEYTSQEALFAAIKAPGPLQDSVLDWITPSRRHVYANGGFAEPHIAQMFQGDEFTPPTRPAPVQLSKQSVAGDPLHQVFVGTVQALVTLADAQSVSNAQARWATLKAGGWLLFGTLLPLVTGPVSLAGWLFQLMASVQQDSAVLADADSPDASQATVDLLVNLVLVLAHHLSPHGVSEHSRLEPAAPTAPRHVMPATRVLINTQPSGWFSGTDVLSPALQARLEGMRLNPEAAKGTLEPRGVLKGLFRDGEQWQADVRGRRYRVQVRHASVRVVSADGEALGPWLKRLADDRWDVDLRLRLAGGNADEAIAERQRADADSVPVLIAELARIRAQVESADRAINIARGLIDNRVASEAQRTAAHDRFVQELKGKLNNVLLEVQVLKSLRAKGPRRGYEAELCSTLENLILTEQLLTVQMRTQTARVHAVLGPALERAEAVDDDAVMTEDERKDHQAIVDGLRRLAEINANAIRWRAMENRHLQELSEVPRFGRDKAEALTLSAGTQPSVLDLQALQVTTLWGLALDSSRAKIDDAFFQELNKVVERVRWATRSHASFDQLAQISDSERIELLESITRVYAETYDSFEFWREVEAEHFNVEFMEKLQQLLTRLNYEAELQLTDLLSAVPTPAPTRGRARQKIIRTRNQDMLVATLREPSADASGEVAELKDDKEVVIASFTQADDGIWEQVQVPVARVVPMPALSRLMDQGQTLLGQVEPAISKVLRQASTANEPQSLQDILEHQANTLRECASAINQRLLHDDVTRLAATQRARAQTRAHELTAAASRLAEQGLQARVNALKARPPTQAGIDFLSGHDEVRIYRMQDRVALKGKRNDFLQVYGVFDANDHQTLCYAHFHYETAQAFNDHFTAAHLKTPEQHRLGKQAQAQVQAQAFARIQAGQSGRAQPTFAIHRSEINLRMARRLFFDAPQWTGRW</sequence>
<gene>
    <name evidence="1" type="ORF">HX871_10535</name>
</gene>
<dbReference type="Proteomes" id="UP000572863">
    <property type="component" value="Unassembled WGS sequence"/>
</dbReference>
<name>A0ABX2QST1_9PSED</name>
<organism evidence="1 2">
    <name type="scientific">Pseudomonas reactans</name>
    <dbReference type="NCBI Taxonomy" id="117680"/>
    <lineage>
        <taxon>Bacteria</taxon>
        <taxon>Pseudomonadati</taxon>
        <taxon>Pseudomonadota</taxon>
        <taxon>Gammaproteobacteria</taxon>
        <taxon>Pseudomonadales</taxon>
        <taxon>Pseudomonadaceae</taxon>
        <taxon>Pseudomonas</taxon>
    </lineage>
</organism>
<evidence type="ECO:0000313" key="1">
    <source>
        <dbReference type="EMBL" id="NWD94853.1"/>
    </source>
</evidence>
<comment type="caution">
    <text evidence="1">The sequence shown here is derived from an EMBL/GenBank/DDBJ whole genome shotgun (WGS) entry which is preliminary data.</text>
</comment>
<accession>A0ABX2QST1</accession>
<proteinExistence type="predicted"/>